<evidence type="ECO:0000259" key="1">
    <source>
        <dbReference type="SMART" id="SM00256"/>
    </source>
</evidence>
<dbReference type="Pfam" id="PF00646">
    <property type="entry name" value="F-box"/>
    <property type="match status" value="1"/>
</dbReference>
<dbReference type="NCBIfam" id="TIGR01640">
    <property type="entry name" value="F_box_assoc_1"/>
    <property type="match status" value="1"/>
</dbReference>
<accession>A0ABD1NRN4</accession>
<gene>
    <name evidence="2" type="ORF">Adt_48893</name>
</gene>
<dbReference type="InterPro" id="IPR013187">
    <property type="entry name" value="F-box-assoc_dom_typ3"/>
</dbReference>
<dbReference type="Proteomes" id="UP001604336">
    <property type="component" value="Unassembled WGS sequence"/>
</dbReference>
<feature type="domain" description="F-box" evidence="1">
    <location>
        <begin position="48"/>
        <end position="88"/>
    </location>
</feature>
<dbReference type="EMBL" id="JBFOLK010000620">
    <property type="protein sequence ID" value="KAL2453609.1"/>
    <property type="molecule type" value="Genomic_DNA"/>
</dbReference>
<dbReference type="CDD" id="cd22157">
    <property type="entry name" value="F-box_AtFBW1-like"/>
    <property type="match status" value="1"/>
</dbReference>
<name>A0ABD1NRN4_9LAMI</name>
<evidence type="ECO:0000313" key="3">
    <source>
        <dbReference type="Proteomes" id="UP001604336"/>
    </source>
</evidence>
<protein>
    <submittedName>
        <fullName evidence="2">F-box protein</fullName>
    </submittedName>
</protein>
<sequence length="424" mass="48307">MDQLIDVKELSSPPPSEAVASTNCKSCKSRSSCCGDCGRGVNLEHRRIHDDIVMEVLHRLPAKSLTRFKCVSKLWNSIISDSGFMKAHPSNSDGLLVTFTDIDATSQPGQPVERFLRLLSDRTLHHQASVLLTEYSITQTINGLVCLYVNTDNIIFLCNIFTHEILKLPSPRFDTRRAKYYFGYDLNNDLYKLLKISSERVHDIYPCEILTLGIDSSWRIIPPATLDLKTHSICIDGVLYWGRNGHPKYMVVSFDLMKEMFLVKPIPDYMTETNQWNRFHVIELGGRLALVQVEACLFNDGKLILWEFDDDQVGEMEMWTKHIVELPTELCEQGCLFPVGSLPMGELLLADYRIKSPMTVYSYDRAKGKFEKFLMAKFPSSLALVCKEVPRLQITYHKVAWLHHIIKCSNSVSSSVPLSDPLHI</sequence>
<reference evidence="3" key="1">
    <citation type="submission" date="2024-07" db="EMBL/GenBank/DDBJ databases">
        <title>Two chromosome-level genome assemblies of Korean endemic species Abeliophyllum distichum and Forsythia ovata (Oleaceae).</title>
        <authorList>
            <person name="Jang H."/>
        </authorList>
    </citation>
    <scope>NUCLEOTIDE SEQUENCE [LARGE SCALE GENOMIC DNA]</scope>
</reference>
<dbReference type="SMART" id="SM00256">
    <property type="entry name" value="FBOX"/>
    <property type="match status" value="1"/>
</dbReference>
<dbReference type="Gene3D" id="1.20.1280.50">
    <property type="match status" value="1"/>
</dbReference>
<organism evidence="2 3">
    <name type="scientific">Abeliophyllum distichum</name>
    <dbReference type="NCBI Taxonomy" id="126358"/>
    <lineage>
        <taxon>Eukaryota</taxon>
        <taxon>Viridiplantae</taxon>
        <taxon>Streptophyta</taxon>
        <taxon>Embryophyta</taxon>
        <taxon>Tracheophyta</taxon>
        <taxon>Spermatophyta</taxon>
        <taxon>Magnoliopsida</taxon>
        <taxon>eudicotyledons</taxon>
        <taxon>Gunneridae</taxon>
        <taxon>Pentapetalae</taxon>
        <taxon>asterids</taxon>
        <taxon>lamiids</taxon>
        <taxon>Lamiales</taxon>
        <taxon>Oleaceae</taxon>
        <taxon>Forsythieae</taxon>
        <taxon>Abeliophyllum</taxon>
    </lineage>
</organism>
<dbReference type="InterPro" id="IPR036047">
    <property type="entry name" value="F-box-like_dom_sf"/>
</dbReference>
<evidence type="ECO:0000313" key="2">
    <source>
        <dbReference type="EMBL" id="KAL2453609.1"/>
    </source>
</evidence>
<dbReference type="InterPro" id="IPR001810">
    <property type="entry name" value="F-box_dom"/>
</dbReference>
<comment type="caution">
    <text evidence="2">The sequence shown here is derived from an EMBL/GenBank/DDBJ whole genome shotgun (WGS) entry which is preliminary data.</text>
</comment>
<dbReference type="SUPFAM" id="SSF81383">
    <property type="entry name" value="F-box domain"/>
    <property type="match status" value="1"/>
</dbReference>
<proteinExistence type="predicted"/>
<dbReference type="PANTHER" id="PTHR31111">
    <property type="entry name" value="BNAA05G37150D PROTEIN-RELATED"/>
    <property type="match status" value="1"/>
</dbReference>
<dbReference type="InterPro" id="IPR017451">
    <property type="entry name" value="F-box-assoc_interact_dom"/>
</dbReference>
<dbReference type="Pfam" id="PF08268">
    <property type="entry name" value="FBA_3"/>
    <property type="match status" value="1"/>
</dbReference>
<dbReference type="AlphaFoldDB" id="A0ABD1NRN4"/>
<keyword evidence="3" id="KW-1185">Reference proteome</keyword>
<dbReference type="PANTHER" id="PTHR31111:SF138">
    <property type="entry name" value="F-BOX ASSOCIATED DOMAIN-CONTAINING PROTEIN"/>
    <property type="match status" value="1"/>
</dbReference>